<dbReference type="PROSITE" id="PS51674">
    <property type="entry name" value="4FE4S_WBL"/>
    <property type="match status" value="1"/>
</dbReference>
<proteinExistence type="inferred from homology"/>
<dbReference type="PANTHER" id="PTHR38839">
    <property type="entry name" value="TRANSCRIPTIONAL REGULATOR WHID-RELATED"/>
    <property type="match status" value="1"/>
</dbReference>
<evidence type="ECO:0000256" key="5">
    <source>
        <dbReference type="ARBA" id="ARBA00022723"/>
    </source>
</evidence>
<evidence type="ECO:0000259" key="12">
    <source>
        <dbReference type="PROSITE" id="PS51674"/>
    </source>
</evidence>
<evidence type="ECO:0000256" key="2">
    <source>
        <dbReference type="ARBA" id="ARBA00004496"/>
    </source>
</evidence>
<keyword evidence="5" id="KW-0479">Metal-binding</keyword>
<evidence type="ECO:0000256" key="9">
    <source>
        <dbReference type="ARBA" id="ARBA00023125"/>
    </source>
</evidence>
<dbReference type="EMBL" id="JBIQWK010000011">
    <property type="protein sequence ID" value="MFI0576181.1"/>
    <property type="molecule type" value="Genomic_DNA"/>
</dbReference>
<keyword evidence="4" id="KW-0004">4Fe-4S</keyword>
<keyword evidence="7" id="KW-0411">Iron-sulfur</keyword>
<name>A0ABW7S7D8_STRTE</name>
<evidence type="ECO:0000256" key="8">
    <source>
        <dbReference type="ARBA" id="ARBA00023015"/>
    </source>
</evidence>
<keyword evidence="14" id="KW-1185">Reference proteome</keyword>
<keyword evidence="11" id="KW-0804">Transcription</keyword>
<evidence type="ECO:0000313" key="14">
    <source>
        <dbReference type="Proteomes" id="UP001610810"/>
    </source>
</evidence>
<dbReference type="InterPro" id="IPR034768">
    <property type="entry name" value="4FE4S_WBL"/>
</dbReference>
<gene>
    <name evidence="13" type="ORF">ACH3YB_31600</name>
</gene>
<accession>A0ABW7S7D8</accession>
<dbReference type="RefSeq" id="WP_365889280.1">
    <property type="nucleotide sequence ID" value="NZ_CBDRKO010000001.1"/>
</dbReference>
<comment type="caution">
    <text evidence="13">The sequence shown here is derived from an EMBL/GenBank/DDBJ whole genome shotgun (WGS) entry which is preliminary data.</text>
</comment>
<keyword evidence="8" id="KW-0805">Transcription regulation</keyword>
<sequence length="151" mass="17196">MAYTGSIPDTAARPRDWMLRMACRNEDPDLFFDSSREHEARLVCVTRCPVRAQCLAAVKAAEHGDHHDYRDGVVAGLNGHERWRLDADAPVRWGEPRHLPLSGPEPCGTYPAMLRHLWRGEPMDGVCWSGEVRRDYANRRWPKGRKAKPAP</sequence>
<reference evidence="13 14" key="1">
    <citation type="submission" date="2024-10" db="EMBL/GenBank/DDBJ databases">
        <authorList>
            <person name="Wannawong T."/>
            <person name="Kuncharoen N."/>
            <person name="Mhuantong W."/>
        </authorList>
    </citation>
    <scope>NUCLEOTIDE SEQUENCE [LARGE SCALE GENOMIC DNA]</scope>
    <source>
        <strain evidence="13 14">CALK1-4</strain>
    </source>
</reference>
<keyword evidence="6" id="KW-0408">Iron</keyword>
<comment type="similarity">
    <text evidence="3">Belongs to the WhiB family.</text>
</comment>
<evidence type="ECO:0000256" key="11">
    <source>
        <dbReference type="ARBA" id="ARBA00023163"/>
    </source>
</evidence>
<dbReference type="Pfam" id="PF02467">
    <property type="entry name" value="Whib"/>
    <property type="match status" value="1"/>
</dbReference>
<comment type="subcellular location">
    <subcellularLocation>
        <location evidence="2">Cytoplasm</location>
    </subcellularLocation>
</comment>
<evidence type="ECO:0000256" key="3">
    <source>
        <dbReference type="ARBA" id="ARBA00006597"/>
    </source>
</evidence>
<keyword evidence="9" id="KW-0238">DNA-binding</keyword>
<evidence type="ECO:0000256" key="10">
    <source>
        <dbReference type="ARBA" id="ARBA00023157"/>
    </source>
</evidence>
<feature type="domain" description="4Fe-4S Wbl-type" evidence="12">
    <location>
        <begin position="22"/>
        <end position="84"/>
    </location>
</feature>
<organism evidence="13 14">
    <name type="scientific">Streptomyces tendae</name>
    <dbReference type="NCBI Taxonomy" id="1932"/>
    <lineage>
        <taxon>Bacteria</taxon>
        <taxon>Bacillati</taxon>
        <taxon>Actinomycetota</taxon>
        <taxon>Actinomycetes</taxon>
        <taxon>Kitasatosporales</taxon>
        <taxon>Streptomycetaceae</taxon>
        <taxon>Streptomyces</taxon>
    </lineage>
</organism>
<evidence type="ECO:0000256" key="1">
    <source>
        <dbReference type="ARBA" id="ARBA00001966"/>
    </source>
</evidence>
<protein>
    <submittedName>
        <fullName evidence="13">WhiB family transcriptional regulator</fullName>
    </submittedName>
</protein>
<comment type="cofactor">
    <cofactor evidence="1">
        <name>[4Fe-4S] cluster</name>
        <dbReference type="ChEBI" id="CHEBI:49883"/>
    </cofactor>
</comment>
<evidence type="ECO:0000313" key="13">
    <source>
        <dbReference type="EMBL" id="MFI0576181.1"/>
    </source>
</evidence>
<keyword evidence="10" id="KW-1015">Disulfide bond</keyword>
<evidence type="ECO:0000256" key="7">
    <source>
        <dbReference type="ARBA" id="ARBA00023014"/>
    </source>
</evidence>
<evidence type="ECO:0000256" key="4">
    <source>
        <dbReference type="ARBA" id="ARBA00022485"/>
    </source>
</evidence>
<dbReference type="Proteomes" id="UP001610810">
    <property type="component" value="Unassembled WGS sequence"/>
</dbReference>
<dbReference type="InterPro" id="IPR003482">
    <property type="entry name" value="Whib"/>
</dbReference>
<evidence type="ECO:0000256" key="6">
    <source>
        <dbReference type="ARBA" id="ARBA00023004"/>
    </source>
</evidence>